<organism evidence="1 2">
    <name type="scientific">Pedobacter nyackensis</name>
    <dbReference type="NCBI Taxonomy" id="475255"/>
    <lineage>
        <taxon>Bacteria</taxon>
        <taxon>Pseudomonadati</taxon>
        <taxon>Bacteroidota</taxon>
        <taxon>Sphingobacteriia</taxon>
        <taxon>Sphingobacteriales</taxon>
        <taxon>Sphingobacteriaceae</taxon>
        <taxon>Pedobacter</taxon>
    </lineage>
</organism>
<dbReference type="EMBL" id="FWYB01000008">
    <property type="protein sequence ID" value="SMD01862.1"/>
    <property type="molecule type" value="Genomic_DNA"/>
</dbReference>
<evidence type="ECO:0000313" key="1">
    <source>
        <dbReference type="EMBL" id="SMD01862.1"/>
    </source>
</evidence>
<accession>A0A1W2DXN0</accession>
<dbReference type="AlphaFoldDB" id="A0A1W2DXN0"/>
<sequence>MGLFDKLFGKTSQTEQDTTNKKVKQIIFNEVTEFDYLDFEDLKANKSYDRFFAGNIKLPNYQVDKSFAQTQCIEN</sequence>
<keyword evidence="2" id="KW-1185">Reference proteome</keyword>
<name>A0A1W2DXN0_9SPHI</name>
<proteinExistence type="predicted"/>
<gene>
    <name evidence="1" type="ORF">SAMN04488101_108225</name>
</gene>
<reference evidence="1 2" key="1">
    <citation type="submission" date="2017-04" db="EMBL/GenBank/DDBJ databases">
        <authorList>
            <person name="Afonso C.L."/>
            <person name="Miller P.J."/>
            <person name="Scott M.A."/>
            <person name="Spackman E."/>
            <person name="Goraichik I."/>
            <person name="Dimitrov K.M."/>
            <person name="Suarez D.L."/>
            <person name="Swayne D.E."/>
        </authorList>
    </citation>
    <scope>NUCLEOTIDE SEQUENCE [LARGE SCALE GENOMIC DNA]</scope>
    <source>
        <strain evidence="1 2">DSM 19625</strain>
    </source>
</reference>
<evidence type="ECO:0000313" key="2">
    <source>
        <dbReference type="Proteomes" id="UP000192678"/>
    </source>
</evidence>
<dbReference type="Proteomes" id="UP000192678">
    <property type="component" value="Unassembled WGS sequence"/>
</dbReference>
<dbReference type="STRING" id="475255.SAMN04488101_108225"/>
<protein>
    <submittedName>
        <fullName evidence="1">Uncharacterized protein</fullName>
    </submittedName>
</protein>